<feature type="compositionally biased region" description="Basic and acidic residues" evidence="11">
    <location>
        <begin position="156"/>
        <end position="173"/>
    </location>
</feature>
<dbReference type="SUPFAM" id="SSF52777">
    <property type="entry name" value="CoA-dependent acyltransferases"/>
    <property type="match status" value="1"/>
</dbReference>
<dbReference type="CDD" id="cd06849">
    <property type="entry name" value="lipoyl_domain"/>
    <property type="match status" value="1"/>
</dbReference>
<comment type="similarity">
    <text evidence="3 10">Belongs to the 2-oxoacid dehydrogenase family.</text>
</comment>
<dbReference type="EC" id="2.3.1.-" evidence="10"/>
<comment type="pathway">
    <text evidence="2">Amino-acid degradation; L-lysine degradation via saccharopine pathway; glutaryl-CoA from L-lysine: step 6/6.</text>
</comment>
<dbReference type="GO" id="GO:0006099">
    <property type="term" value="P:tricarboxylic acid cycle"/>
    <property type="evidence" value="ECO:0007669"/>
    <property type="project" value="UniProtKB-KW"/>
</dbReference>
<dbReference type="InterPro" id="IPR050537">
    <property type="entry name" value="2-oxoacid_dehydrogenase"/>
</dbReference>
<dbReference type="InterPro" id="IPR023213">
    <property type="entry name" value="CAT-like_dom_sf"/>
</dbReference>
<feature type="domain" description="Lipoyl-binding" evidence="12">
    <location>
        <begin position="69"/>
        <end position="143"/>
    </location>
</feature>
<evidence type="ECO:0000256" key="4">
    <source>
        <dbReference type="ARBA" id="ARBA00022532"/>
    </source>
</evidence>
<dbReference type="InterPro" id="IPR003016">
    <property type="entry name" value="2-oxoA_DH_lipoyl-BS"/>
</dbReference>
<protein>
    <recommendedName>
        <fullName evidence="10">Dihydrolipoamide acetyltransferase component of pyruvate dehydrogenase complex</fullName>
        <ecNumber evidence="10">2.3.1.-</ecNumber>
    </recommendedName>
</protein>
<feature type="region of interest" description="Disordered" evidence="11">
    <location>
        <begin position="156"/>
        <end position="228"/>
    </location>
</feature>
<dbReference type="PROSITE" id="PS50968">
    <property type="entry name" value="BIOTINYL_LIPOYL"/>
    <property type="match status" value="1"/>
</dbReference>
<evidence type="ECO:0000256" key="3">
    <source>
        <dbReference type="ARBA" id="ARBA00007317"/>
    </source>
</evidence>
<dbReference type="PANTHER" id="PTHR43416:SF5">
    <property type="entry name" value="DIHYDROLIPOYLLYSINE-RESIDUE SUCCINYLTRANSFERASE COMPONENT OF 2-OXOGLUTARATE DEHYDROGENASE COMPLEX, MITOCHONDRIAL"/>
    <property type="match status" value="1"/>
</dbReference>
<dbReference type="AlphaFoldDB" id="A0A915PV49"/>
<keyword evidence="13" id="KW-1185">Reference proteome</keyword>
<dbReference type="PROSITE" id="PS00189">
    <property type="entry name" value="LIPOYL"/>
    <property type="match status" value="1"/>
</dbReference>
<keyword evidence="4" id="KW-0816">Tricarboxylic acid cycle</keyword>
<evidence type="ECO:0000313" key="13">
    <source>
        <dbReference type="Proteomes" id="UP000887581"/>
    </source>
</evidence>
<evidence type="ECO:0000313" key="14">
    <source>
        <dbReference type="WBParaSite" id="sdigi.contig35.g2455.t1"/>
    </source>
</evidence>
<dbReference type="Pfam" id="PF00364">
    <property type="entry name" value="Biotin_lipoyl"/>
    <property type="match status" value="1"/>
</dbReference>
<dbReference type="Pfam" id="PF00198">
    <property type="entry name" value="2-oxoacid_dh"/>
    <property type="match status" value="1"/>
</dbReference>
<name>A0A915PV49_9BILA</name>
<comment type="function">
    <text evidence="9">Dihydrolipoamide succinyltransferase (E2) component of the 2-oxoglutarate dehydrogenase complex. The 2-oxoglutarate dehydrogenase complex catalyzes the overall conversion of 2-oxoglutarate to succinyl-CoA and CO(2). The 2-oxoglutarate dehydrogenase complex is mainly active in the mitochondrion. A fraction of the 2-oxoglutarate dehydrogenase complex also localizes in the nucleus and is required for lysine succinylation of histones: associates with KAT2A on chromatin and provides succinyl-CoA to histone succinyltransferase KAT2A.</text>
</comment>
<keyword evidence="5 10" id="KW-0808">Transferase</keyword>
<dbReference type="Gene3D" id="2.40.50.100">
    <property type="match status" value="1"/>
</dbReference>
<dbReference type="Proteomes" id="UP000887581">
    <property type="component" value="Unplaced"/>
</dbReference>
<evidence type="ECO:0000256" key="6">
    <source>
        <dbReference type="ARBA" id="ARBA00022823"/>
    </source>
</evidence>
<dbReference type="PANTHER" id="PTHR43416">
    <property type="entry name" value="DIHYDROLIPOYLLYSINE-RESIDUE SUCCINYLTRANSFERASE COMPONENT OF 2-OXOGLUTARATE DEHYDROGENASE COMPLEX, MITOCHONDRIAL-RELATED"/>
    <property type="match status" value="1"/>
</dbReference>
<evidence type="ECO:0000256" key="8">
    <source>
        <dbReference type="ARBA" id="ARBA00023315"/>
    </source>
</evidence>
<evidence type="ECO:0000256" key="2">
    <source>
        <dbReference type="ARBA" id="ARBA00005145"/>
    </source>
</evidence>
<keyword evidence="8 10" id="KW-0012">Acyltransferase</keyword>
<reference evidence="14" key="1">
    <citation type="submission" date="2022-11" db="UniProtKB">
        <authorList>
            <consortium name="WormBaseParasite"/>
        </authorList>
    </citation>
    <scope>IDENTIFICATION</scope>
</reference>
<dbReference type="InterPro" id="IPR001078">
    <property type="entry name" value="2-oxoacid_DH_actylTfrase"/>
</dbReference>
<dbReference type="Gene3D" id="3.30.559.10">
    <property type="entry name" value="Chloramphenicol acetyltransferase-like domain"/>
    <property type="match status" value="1"/>
</dbReference>
<evidence type="ECO:0000256" key="7">
    <source>
        <dbReference type="ARBA" id="ARBA00022946"/>
    </source>
</evidence>
<dbReference type="InterPro" id="IPR011053">
    <property type="entry name" value="Single_hybrid_motif"/>
</dbReference>
<proteinExistence type="inferred from homology"/>
<feature type="compositionally biased region" description="Polar residues" evidence="11">
    <location>
        <begin position="203"/>
        <end position="221"/>
    </location>
</feature>
<keyword evidence="7" id="KW-0809">Transit peptide</keyword>
<evidence type="ECO:0000259" key="12">
    <source>
        <dbReference type="PROSITE" id="PS50968"/>
    </source>
</evidence>
<dbReference type="GO" id="GO:0005739">
    <property type="term" value="C:mitochondrion"/>
    <property type="evidence" value="ECO:0007669"/>
    <property type="project" value="TreeGrafter"/>
</dbReference>
<evidence type="ECO:0000256" key="1">
    <source>
        <dbReference type="ARBA" id="ARBA00001938"/>
    </source>
</evidence>
<dbReference type="InterPro" id="IPR000089">
    <property type="entry name" value="Biotin_lipoyl"/>
</dbReference>
<sequence>MLRRAVSAYSRMMLLNQPKGEKLWLNNMRITHCRSLATIPQLLTEKNRSFYYVDTIRQLHWSQSYYADVIEVEGPAFAESISEGDIKWLKQKGDFINRDDLVAEIETDKTTVEVPASQSGTIVELLVEDGSRVTAHQKLYKLEVGGEIPVKMTKETKSVKEEAVSLSSPKEEEMYVPPPSPNIVEKPVAPPPPIETAAPSQPLAPSQSKPTSPSVTTQSPFAGSRNETRVKMNRMRLRIAQRLKDAQNTYAMLTTFSEVDMSSVLEMRKRYQNEFIAKYGIKIGLMSPFIRAAAYALQEFPIVNAVIDEGEILYRHYIDVSVAVATPKGLVVPVLRNVETMDYASIEKTLNDYAVKIRRE</sequence>
<comment type="cofactor">
    <cofactor evidence="1 10">
        <name>(R)-lipoate</name>
        <dbReference type="ChEBI" id="CHEBI:83088"/>
    </cofactor>
</comment>
<keyword evidence="6 10" id="KW-0450">Lipoyl</keyword>
<evidence type="ECO:0000256" key="9">
    <source>
        <dbReference type="ARBA" id="ARBA00046046"/>
    </source>
</evidence>
<organism evidence="13 14">
    <name type="scientific">Setaria digitata</name>
    <dbReference type="NCBI Taxonomy" id="48799"/>
    <lineage>
        <taxon>Eukaryota</taxon>
        <taxon>Metazoa</taxon>
        <taxon>Ecdysozoa</taxon>
        <taxon>Nematoda</taxon>
        <taxon>Chromadorea</taxon>
        <taxon>Rhabditida</taxon>
        <taxon>Spirurina</taxon>
        <taxon>Spiruromorpha</taxon>
        <taxon>Filarioidea</taxon>
        <taxon>Setariidae</taxon>
        <taxon>Setaria</taxon>
    </lineage>
</organism>
<evidence type="ECO:0000256" key="10">
    <source>
        <dbReference type="RuleBase" id="RU003423"/>
    </source>
</evidence>
<dbReference type="SUPFAM" id="SSF51230">
    <property type="entry name" value="Single hybrid motif"/>
    <property type="match status" value="1"/>
</dbReference>
<evidence type="ECO:0000256" key="5">
    <source>
        <dbReference type="ARBA" id="ARBA00022679"/>
    </source>
</evidence>
<evidence type="ECO:0000256" key="11">
    <source>
        <dbReference type="SAM" id="MobiDB-lite"/>
    </source>
</evidence>
<dbReference type="GO" id="GO:0004149">
    <property type="term" value="F:dihydrolipoyllysine-residue succinyltransferase activity"/>
    <property type="evidence" value="ECO:0007669"/>
    <property type="project" value="TreeGrafter"/>
</dbReference>
<dbReference type="WBParaSite" id="sdigi.contig35.g2455.t1">
    <property type="protein sequence ID" value="sdigi.contig35.g2455.t1"/>
    <property type="gene ID" value="sdigi.contig35.g2455"/>
</dbReference>
<accession>A0A915PV49</accession>